<dbReference type="SUPFAM" id="SSF55550">
    <property type="entry name" value="SH2 domain"/>
    <property type="match status" value="1"/>
</dbReference>
<feature type="region of interest" description="Disordered" evidence="2">
    <location>
        <begin position="311"/>
        <end position="339"/>
    </location>
</feature>
<feature type="compositionally biased region" description="Low complexity" evidence="2">
    <location>
        <begin position="155"/>
        <end position="165"/>
    </location>
</feature>
<accession>A0A1I7U8E0</accession>
<keyword evidence="1" id="KW-0727">SH2 domain</keyword>
<evidence type="ECO:0000256" key="1">
    <source>
        <dbReference type="PROSITE-ProRule" id="PRU00191"/>
    </source>
</evidence>
<dbReference type="InterPro" id="IPR000980">
    <property type="entry name" value="SH2"/>
</dbReference>
<evidence type="ECO:0000313" key="4">
    <source>
        <dbReference type="Proteomes" id="UP000095282"/>
    </source>
</evidence>
<dbReference type="Proteomes" id="UP000095282">
    <property type="component" value="Unplaced"/>
</dbReference>
<dbReference type="WBParaSite" id="Csp11.Scaffold629.g15897.t2">
    <property type="protein sequence ID" value="Csp11.Scaffold629.g15897.t2"/>
    <property type="gene ID" value="Csp11.Scaffold629.g15897"/>
</dbReference>
<dbReference type="Pfam" id="PF00017">
    <property type="entry name" value="SH2"/>
    <property type="match status" value="1"/>
</dbReference>
<reference evidence="5" key="1">
    <citation type="submission" date="2016-11" db="UniProtKB">
        <authorList>
            <consortium name="WormBaseParasite"/>
        </authorList>
    </citation>
    <scope>IDENTIFICATION</scope>
</reference>
<feature type="domain" description="SH2" evidence="3">
    <location>
        <begin position="376"/>
        <end position="490"/>
    </location>
</feature>
<feature type="compositionally biased region" description="Polar residues" evidence="2">
    <location>
        <begin position="921"/>
        <end position="930"/>
    </location>
</feature>
<sequence>MRTVKMITSSPSTSSDSNTVIPVPKPRRILHIVTSGAKTPVPSPRKSLLKSKSEERECNEEVRLRKNGRLIRRDTLHPIFIEREKLQRILEVSEPEFGSSRPLSFPSCSSPSHLSKMGLSLDISSYENAENSWETCSPDDHIMSARAIARTRGTSNSNYSNGNSNERPLSAYEESAEATRQRKNRRASVAVMPMMELDYRDRVVAGSARSSTMGRRKSDGNAGREFSPDFGAIRVQVEDITSVPGSMMNDDDDEKQNEPISRLDNGGETSTETITDAALNGTVMSNGVRRVSDWAVPIEYASSLIAQELSQSEVEERPRPPIPAMYMNTSTSSATTDRGEESVYSDFVLKRNSSSSSMSGKSVTLLEQIIRTHAVWYLPHMGRPEVLHLLRRMEPGNFIVRASTRENCMALSVRLAPGAHVEIDHYIIEKLVVPLKPAQTTPSSKEIIAPSTAKAVRLEGSPLTFRSLPLLIEHYCVNEDELEHRLQLPSAIRACTTTKQLLSIAVMEQEFWSREMSLSRKKTASTSSSRNSIASSFRSSNTANNNNTMPRCHGIDESNTSTWFMDRPHVDDESIYDEVEPRVGSKTGVGGYYTVHDTATRSNGINNNSPRRNSTMLLTPEMALGNDQLKTSKKRRSSSRASSSSNSRFATVCVGDFSSLDGWNGGGISKNDPDETDSGLSTHSPPSKHDRLDDQPISRSDRRSQSVRSHKSITASPKLGIPSSTSSTLSRPRSFLRSLLSFGSSSKEHKRKESLDIDSTPRLANCEYFTPWDTNGSNMQGRTSRSAFDITNPPSRGFFGSATPKKRNGVMPSTSSVHQKNASSSSNMFDDDNYTRGWKEAAYAEMTASPHHNNNHIADPSMRTFKPSNYDEVPGISTGSPSSRSRPLAMRRERSDLGVMSNGFNLGIKSNAQRLAHHNESSPGPTQTNGRVPMTPPANAGDPQVQQNCVEELRRKR</sequence>
<dbReference type="SMART" id="SM00252">
    <property type="entry name" value="SH2"/>
    <property type="match status" value="1"/>
</dbReference>
<feature type="compositionally biased region" description="Low complexity" evidence="2">
    <location>
        <begin position="524"/>
        <end position="543"/>
    </location>
</feature>
<feature type="region of interest" description="Disordered" evidence="2">
    <location>
        <begin position="663"/>
        <end position="730"/>
    </location>
</feature>
<name>A0A1I7U8E0_9PELO</name>
<proteinExistence type="predicted"/>
<dbReference type="AlphaFoldDB" id="A0A1I7U8E0"/>
<feature type="region of interest" description="Disordered" evidence="2">
    <location>
        <begin position="519"/>
        <end position="564"/>
    </location>
</feature>
<feature type="region of interest" description="Disordered" evidence="2">
    <location>
        <begin position="595"/>
        <end position="614"/>
    </location>
</feature>
<organism evidence="4 5">
    <name type="scientific">Caenorhabditis tropicalis</name>
    <dbReference type="NCBI Taxonomy" id="1561998"/>
    <lineage>
        <taxon>Eukaryota</taxon>
        <taxon>Metazoa</taxon>
        <taxon>Ecdysozoa</taxon>
        <taxon>Nematoda</taxon>
        <taxon>Chromadorea</taxon>
        <taxon>Rhabditida</taxon>
        <taxon>Rhabditina</taxon>
        <taxon>Rhabditomorpha</taxon>
        <taxon>Rhabditoidea</taxon>
        <taxon>Rhabditidae</taxon>
        <taxon>Peloderinae</taxon>
        <taxon>Caenorhabditis</taxon>
    </lineage>
</organism>
<dbReference type="PROSITE" id="PS50001">
    <property type="entry name" value="SH2"/>
    <property type="match status" value="1"/>
</dbReference>
<feature type="compositionally biased region" description="Polar residues" evidence="2">
    <location>
        <begin position="811"/>
        <end position="828"/>
    </location>
</feature>
<dbReference type="eggNOG" id="KOG2320">
    <property type="taxonomic scope" value="Eukaryota"/>
</dbReference>
<protein>
    <submittedName>
        <fullName evidence="5">SH2 domain-containing protein</fullName>
    </submittedName>
</protein>
<evidence type="ECO:0000256" key="2">
    <source>
        <dbReference type="SAM" id="MobiDB-lite"/>
    </source>
</evidence>
<keyword evidence="4" id="KW-1185">Reference proteome</keyword>
<feature type="compositionally biased region" description="Low complexity" evidence="2">
    <location>
        <begin position="8"/>
        <end position="19"/>
    </location>
</feature>
<feature type="region of interest" description="Disordered" evidence="2">
    <location>
        <begin position="620"/>
        <end position="645"/>
    </location>
</feature>
<evidence type="ECO:0000313" key="5">
    <source>
        <dbReference type="WBParaSite" id="Csp11.Scaffold629.g15897.t2"/>
    </source>
</evidence>
<feature type="region of interest" description="Disordered" evidence="2">
    <location>
        <begin position="900"/>
        <end position="957"/>
    </location>
</feature>
<feature type="compositionally biased region" description="Low complexity" evidence="2">
    <location>
        <begin position="719"/>
        <end position="730"/>
    </location>
</feature>
<evidence type="ECO:0000259" key="3">
    <source>
        <dbReference type="PROSITE" id="PS50001"/>
    </source>
</evidence>
<feature type="region of interest" description="Disordered" evidence="2">
    <location>
        <begin position="1"/>
        <end position="22"/>
    </location>
</feature>
<feature type="region of interest" description="Disordered" evidence="2">
    <location>
        <begin position="243"/>
        <end position="271"/>
    </location>
</feature>
<feature type="compositionally biased region" description="Polar residues" evidence="2">
    <location>
        <begin position="600"/>
        <end position="614"/>
    </location>
</feature>
<dbReference type="STRING" id="1561998.A0A1I7U8E0"/>
<dbReference type="Gene3D" id="3.30.505.10">
    <property type="entry name" value="SH2 domain"/>
    <property type="match status" value="1"/>
</dbReference>
<feature type="compositionally biased region" description="Polar residues" evidence="2">
    <location>
        <begin position="327"/>
        <end position="336"/>
    </location>
</feature>
<feature type="region of interest" description="Disordered" evidence="2">
    <location>
        <begin position="787"/>
        <end position="828"/>
    </location>
</feature>
<dbReference type="InterPro" id="IPR036860">
    <property type="entry name" value="SH2_dom_sf"/>
</dbReference>
<feature type="region of interest" description="Disordered" evidence="2">
    <location>
        <begin position="153"/>
        <end position="186"/>
    </location>
</feature>
<feature type="region of interest" description="Disordered" evidence="2">
    <location>
        <begin position="206"/>
        <end position="227"/>
    </location>
</feature>
<feature type="compositionally biased region" description="Polar residues" evidence="2">
    <location>
        <begin position="902"/>
        <end position="913"/>
    </location>
</feature>
<feature type="compositionally biased region" description="Basic and acidic residues" evidence="2">
    <location>
        <begin position="687"/>
        <end position="704"/>
    </location>
</feature>